<sequence>MKCIMVIETEARARQALKSILESAGYEVVVAVDGGDAQSRHTLRPADLVIADGIDEPPAGARILAVPGGTDQRRAMLSERLRLSGANTFLPKPFRRDDLLNAVRASLA</sequence>
<dbReference type="InterPro" id="IPR001789">
    <property type="entry name" value="Sig_transdc_resp-reg_receiver"/>
</dbReference>
<dbReference type="SMART" id="SM00448">
    <property type="entry name" value="REC"/>
    <property type="match status" value="1"/>
</dbReference>
<evidence type="ECO:0000313" key="4">
    <source>
        <dbReference type="EMBL" id="MBR9971564.1"/>
    </source>
</evidence>
<keyword evidence="1 2" id="KW-0597">Phosphoprotein</keyword>
<dbReference type="PANTHER" id="PTHR44591:SF3">
    <property type="entry name" value="RESPONSE REGULATORY DOMAIN-CONTAINING PROTEIN"/>
    <property type="match status" value="1"/>
</dbReference>
<dbReference type="PANTHER" id="PTHR44591">
    <property type="entry name" value="STRESS RESPONSE REGULATOR PROTEIN 1"/>
    <property type="match status" value="1"/>
</dbReference>
<gene>
    <name evidence="4" type="ORF">KEC16_07550</name>
</gene>
<proteinExistence type="predicted"/>
<evidence type="ECO:0000259" key="3">
    <source>
        <dbReference type="PROSITE" id="PS50110"/>
    </source>
</evidence>
<dbReference type="InterPro" id="IPR050595">
    <property type="entry name" value="Bact_response_regulator"/>
</dbReference>
<dbReference type="PROSITE" id="PS50110">
    <property type="entry name" value="RESPONSE_REGULATORY"/>
    <property type="match status" value="1"/>
</dbReference>
<evidence type="ECO:0000256" key="1">
    <source>
        <dbReference type="ARBA" id="ARBA00022553"/>
    </source>
</evidence>
<dbReference type="SUPFAM" id="SSF52172">
    <property type="entry name" value="CheY-like"/>
    <property type="match status" value="1"/>
</dbReference>
<name>A0ABS5IAW9_9PROT</name>
<dbReference type="Proteomes" id="UP000680714">
    <property type="component" value="Unassembled WGS sequence"/>
</dbReference>
<organism evidence="4 5">
    <name type="scientific">Magnetospirillum sulfuroxidans</name>
    <dbReference type="NCBI Taxonomy" id="611300"/>
    <lineage>
        <taxon>Bacteria</taxon>
        <taxon>Pseudomonadati</taxon>
        <taxon>Pseudomonadota</taxon>
        <taxon>Alphaproteobacteria</taxon>
        <taxon>Rhodospirillales</taxon>
        <taxon>Rhodospirillaceae</taxon>
        <taxon>Magnetospirillum</taxon>
    </lineage>
</organism>
<dbReference type="InterPro" id="IPR011006">
    <property type="entry name" value="CheY-like_superfamily"/>
</dbReference>
<dbReference type="RefSeq" id="WP_211547458.1">
    <property type="nucleotide sequence ID" value="NZ_JAGTUF010000005.1"/>
</dbReference>
<dbReference type="EMBL" id="JAGTUF010000005">
    <property type="protein sequence ID" value="MBR9971564.1"/>
    <property type="molecule type" value="Genomic_DNA"/>
</dbReference>
<evidence type="ECO:0000313" key="5">
    <source>
        <dbReference type="Proteomes" id="UP000680714"/>
    </source>
</evidence>
<reference evidence="4 5" key="1">
    <citation type="submission" date="2021-04" db="EMBL/GenBank/DDBJ databases">
        <title>Magnetospirillum sulfuroxidans sp. nov., a facultative chemolithoautotrophic sulfur-oxidizing alphaproteobacterium isolated from freshwater sediment and proposals for Paramagetospirillum gen. nov., and Magnetospirillaceae fam. nov.</title>
        <authorList>
            <person name="Koziaeva V."/>
            <person name="Geelhoed J.S."/>
            <person name="Sorokin D.Y."/>
            <person name="Grouzdev D.S."/>
        </authorList>
    </citation>
    <scope>NUCLEOTIDE SEQUENCE [LARGE SCALE GENOMIC DNA]</scope>
    <source>
        <strain evidence="4 5">J10</strain>
    </source>
</reference>
<feature type="domain" description="Response regulatory" evidence="3">
    <location>
        <begin position="3"/>
        <end position="107"/>
    </location>
</feature>
<keyword evidence="5" id="KW-1185">Reference proteome</keyword>
<feature type="modified residue" description="4-aspartylphosphate" evidence="2">
    <location>
        <position position="52"/>
    </location>
</feature>
<protein>
    <recommendedName>
        <fullName evidence="3">Response regulatory domain-containing protein</fullName>
    </recommendedName>
</protein>
<accession>A0ABS5IAW9</accession>
<dbReference type="Gene3D" id="3.40.50.2300">
    <property type="match status" value="1"/>
</dbReference>
<evidence type="ECO:0000256" key="2">
    <source>
        <dbReference type="PROSITE-ProRule" id="PRU00169"/>
    </source>
</evidence>
<comment type="caution">
    <text evidence="4">The sequence shown here is derived from an EMBL/GenBank/DDBJ whole genome shotgun (WGS) entry which is preliminary data.</text>
</comment>